<protein>
    <submittedName>
        <fullName evidence="2">Uncharacterized protein</fullName>
    </submittedName>
</protein>
<feature type="region of interest" description="Disordered" evidence="1">
    <location>
        <begin position="38"/>
        <end position="115"/>
    </location>
</feature>
<dbReference type="KEGG" id="qsa:O6P43_009324"/>
<reference evidence="2" key="1">
    <citation type="journal article" date="2023" name="Science">
        <title>Elucidation of the pathway for biosynthesis of saponin adjuvants from the soapbark tree.</title>
        <authorList>
            <person name="Reed J."/>
            <person name="Orme A."/>
            <person name="El-Demerdash A."/>
            <person name="Owen C."/>
            <person name="Martin L.B.B."/>
            <person name="Misra R.C."/>
            <person name="Kikuchi S."/>
            <person name="Rejzek M."/>
            <person name="Martin A.C."/>
            <person name="Harkess A."/>
            <person name="Leebens-Mack J."/>
            <person name="Louveau T."/>
            <person name="Stephenson M.J."/>
            <person name="Osbourn A."/>
        </authorList>
    </citation>
    <scope>NUCLEOTIDE SEQUENCE</scope>
    <source>
        <strain evidence="2">S10</strain>
    </source>
</reference>
<comment type="caution">
    <text evidence="2">The sequence shown here is derived from an EMBL/GenBank/DDBJ whole genome shotgun (WGS) entry which is preliminary data.</text>
</comment>
<proteinExistence type="predicted"/>
<keyword evidence="3" id="KW-1185">Reference proteome</keyword>
<gene>
    <name evidence="2" type="ORF">O6P43_009324</name>
</gene>
<organism evidence="2 3">
    <name type="scientific">Quillaja saponaria</name>
    <name type="common">Soap bark tree</name>
    <dbReference type="NCBI Taxonomy" id="32244"/>
    <lineage>
        <taxon>Eukaryota</taxon>
        <taxon>Viridiplantae</taxon>
        <taxon>Streptophyta</taxon>
        <taxon>Embryophyta</taxon>
        <taxon>Tracheophyta</taxon>
        <taxon>Spermatophyta</taxon>
        <taxon>Magnoliopsida</taxon>
        <taxon>eudicotyledons</taxon>
        <taxon>Gunneridae</taxon>
        <taxon>Pentapetalae</taxon>
        <taxon>rosids</taxon>
        <taxon>fabids</taxon>
        <taxon>Fabales</taxon>
        <taxon>Quillajaceae</taxon>
        <taxon>Quillaja</taxon>
    </lineage>
</organism>
<evidence type="ECO:0000313" key="2">
    <source>
        <dbReference type="EMBL" id="KAJ7971267.1"/>
    </source>
</evidence>
<feature type="compositionally biased region" description="Basic residues" evidence="1">
    <location>
        <begin position="85"/>
        <end position="115"/>
    </location>
</feature>
<name>A0AAD7PY17_QUISA</name>
<dbReference type="EMBL" id="JARAOO010000004">
    <property type="protein sequence ID" value="KAJ7971267.1"/>
    <property type="molecule type" value="Genomic_DNA"/>
</dbReference>
<evidence type="ECO:0000313" key="3">
    <source>
        <dbReference type="Proteomes" id="UP001163823"/>
    </source>
</evidence>
<sequence>MDGAMARITLGDEKDGEGEELITPIQKRLLFSTKDEIFEKSKEERPCSPVQKRQRISVENRGVKTVNFYGEEEGSGDWDGEEEKRRRRRRRRATRRRIRRRKRRGRSGKRNGRGS</sequence>
<feature type="region of interest" description="Disordered" evidence="1">
    <location>
        <begin position="1"/>
        <end position="23"/>
    </location>
</feature>
<dbReference type="Proteomes" id="UP001163823">
    <property type="component" value="Chromosome 4"/>
</dbReference>
<accession>A0AAD7PY17</accession>
<evidence type="ECO:0000256" key="1">
    <source>
        <dbReference type="SAM" id="MobiDB-lite"/>
    </source>
</evidence>
<feature type="compositionally biased region" description="Acidic residues" evidence="1">
    <location>
        <begin position="70"/>
        <end position="81"/>
    </location>
</feature>
<dbReference type="AlphaFoldDB" id="A0AAD7PY17"/>